<dbReference type="Proteomes" id="UP000807306">
    <property type="component" value="Unassembled WGS sequence"/>
</dbReference>
<dbReference type="PANTHER" id="PTHR10071">
    <property type="entry name" value="TRANSCRIPTION FACTOR GATA FAMILY MEMBER"/>
    <property type="match status" value="1"/>
</dbReference>
<sequence>MSAVVLESPALNLPMSTMARLQGQGLNGLPENNLNPNGDLRLNGQEEFNFPPPTTPSATSTLTPARGPCTNCHTAESPLWRRDPAGKILCNACGLYQKSKHMPRPSSLGRTPPPTANKDNSTTVGTSPFAPSSLSNSTTAPVTTNGTTPNGKSSPNMPPKPTASVTSATGPKPHLTSTGGTCPGDGRCDGTGGTSACNGCPTYNNVLSARLELETAAAGANAALAAVAAASANNATGAGAVDAAAGAVDVPTNSTNADVAMKEDSTPAPAAVATPADGAASPSAAAVDSDASVSAPAPNASANRKVRSTVGALSCANCGTSTTPLWRRDDVGNNICNACGLYFKLHGTHRPNSMKKTVIKRRKRVPAAPGVSGGNMSGRISDQAAAEALVAVGRSGASPGANDESEDEQPRKKRTRRSTAKARTDKDDDVIMDGEDEDEGRETASAPPRKRRAGAGAANGWADSGRSASPLRAPSRNNNGLVSPFPVVGGGMLPPHGFELPSLAALNGAAFLGGSSAPSSYLRSGSNAPSRAHSPLGHAGGAPYHPGMQYPPHPPTGDMSSLMVAAGVALGGLGIPSYMDLERHYIELSAHKRKWEEMIEKTERLMAGMKRAMDEMRGLAAQQAPQVPHHLMMQSMGLPAGLVQHSPSQQTNMSQPLSGSPTLPVGPSSKAPSPLHPSQQPGSQKGSPQMPPASSPVAASNAPAMMLNKPAGERERSSVWPVEAARE</sequence>
<proteinExistence type="predicted"/>
<feature type="region of interest" description="Disordered" evidence="7">
    <location>
        <begin position="517"/>
        <end position="556"/>
    </location>
</feature>
<feature type="region of interest" description="Disordered" evidence="7">
    <location>
        <begin position="641"/>
        <end position="727"/>
    </location>
</feature>
<feature type="compositionally biased region" description="Low complexity" evidence="7">
    <location>
        <begin position="677"/>
        <end position="688"/>
    </location>
</feature>
<keyword evidence="3 6" id="KW-0863">Zinc-finger</keyword>
<dbReference type="InterPro" id="IPR039355">
    <property type="entry name" value="Transcription_factor_GATA"/>
</dbReference>
<dbReference type="SUPFAM" id="SSF57716">
    <property type="entry name" value="Glucocorticoid receptor-like (DNA-binding domain)"/>
    <property type="match status" value="2"/>
</dbReference>
<dbReference type="EMBL" id="MU157845">
    <property type="protein sequence ID" value="KAF9529600.1"/>
    <property type="molecule type" value="Genomic_DNA"/>
</dbReference>
<feature type="compositionally biased region" description="Basic residues" evidence="7">
    <location>
        <begin position="411"/>
        <end position="420"/>
    </location>
</feature>
<comment type="caution">
    <text evidence="9">The sequence shown here is derived from an EMBL/GenBank/DDBJ whole genome shotgun (WGS) entry which is preliminary data.</text>
</comment>
<dbReference type="PROSITE" id="PS00344">
    <property type="entry name" value="GATA_ZN_FINGER_1"/>
    <property type="match status" value="2"/>
</dbReference>
<dbReference type="GO" id="GO:0000978">
    <property type="term" value="F:RNA polymerase II cis-regulatory region sequence-specific DNA binding"/>
    <property type="evidence" value="ECO:0007669"/>
    <property type="project" value="TreeGrafter"/>
</dbReference>
<keyword evidence="10" id="KW-1185">Reference proteome</keyword>
<feature type="compositionally biased region" description="Low complexity" evidence="7">
    <location>
        <begin position="138"/>
        <end position="151"/>
    </location>
</feature>
<feature type="compositionally biased region" description="Polar residues" evidence="7">
    <location>
        <begin position="645"/>
        <end position="661"/>
    </location>
</feature>
<dbReference type="PRINTS" id="PR00619">
    <property type="entry name" value="GATAZNFINGER"/>
</dbReference>
<gene>
    <name evidence="9" type="ORF">CPB83DRAFT_259550</name>
</gene>
<dbReference type="AlphaFoldDB" id="A0A9P6EIN2"/>
<feature type="compositionally biased region" description="Acidic residues" evidence="7">
    <location>
        <begin position="427"/>
        <end position="440"/>
    </location>
</feature>
<feature type="region of interest" description="Disordered" evidence="7">
    <location>
        <begin position="262"/>
        <end position="306"/>
    </location>
</feature>
<feature type="compositionally biased region" description="Polar residues" evidence="7">
    <location>
        <begin position="518"/>
        <end position="529"/>
    </location>
</feature>
<dbReference type="PANTHER" id="PTHR10071:SF281">
    <property type="entry name" value="BOX A-BINDING FACTOR-RELATED"/>
    <property type="match status" value="1"/>
</dbReference>
<dbReference type="GO" id="GO:0008270">
    <property type="term" value="F:zinc ion binding"/>
    <property type="evidence" value="ECO:0007669"/>
    <property type="project" value="UniProtKB-KW"/>
</dbReference>
<feature type="compositionally biased region" description="Polar residues" evidence="7">
    <location>
        <begin position="117"/>
        <end position="137"/>
    </location>
</feature>
<keyword evidence="4" id="KW-0862">Zinc</keyword>
<accession>A0A9P6EIN2</accession>
<feature type="compositionally biased region" description="Basic residues" evidence="7">
    <location>
        <begin position="355"/>
        <end position="365"/>
    </location>
</feature>
<evidence type="ECO:0000259" key="8">
    <source>
        <dbReference type="PROSITE" id="PS50114"/>
    </source>
</evidence>
<dbReference type="InterPro" id="IPR000679">
    <property type="entry name" value="Znf_GATA"/>
</dbReference>
<keyword evidence="5" id="KW-0539">Nucleus</keyword>
<dbReference type="FunFam" id="3.30.50.10:FF:000007">
    <property type="entry name" value="Nitrogen regulatory AreA, N-terminal"/>
    <property type="match status" value="1"/>
</dbReference>
<feature type="compositionally biased region" description="Low complexity" evidence="7">
    <location>
        <begin position="266"/>
        <end position="303"/>
    </location>
</feature>
<evidence type="ECO:0000256" key="3">
    <source>
        <dbReference type="ARBA" id="ARBA00022771"/>
    </source>
</evidence>
<feature type="domain" description="GATA-type" evidence="8">
    <location>
        <begin position="309"/>
        <end position="362"/>
    </location>
</feature>
<dbReference type="SMART" id="SM00401">
    <property type="entry name" value="ZnF_GATA"/>
    <property type="match status" value="2"/>
</dbReference>
<evidence type="ECO:0000313" key="10">
    <source>
        <dbReference type="Proteomes" id="UP000807306"/>
    </source>
</evidence>
<evidence type="ECO:0000256" key="7">
    <source>
        <dbReference type="SAM" id="MobiDB-lite"/>
    </source>
</evidence>
<feature type="region of interest" description="Disordered" evidence="7">
    <location>
        <begin position="100"/>
        <end position="184"/>
    </location>
</feature>
<dbReference type="InterPro" id="IPR013088">
    <property type="entry name" value="Znf_NHR/GATA"/>
</dbReference>
<name>A0A9P6EIN2_9AGAR</name>
<evidence type="ECO:0000256" key="6">
    <source>
        <dbReference type="PROSITE-ProRule" id="PRU00094"/>
    </source>
</evidence>
<reference evidence="9" key="1">
    <citation type="submission" date="2020-11" db="EMBL/GenBank/DDBJ databases">
        <authorList>
            <consortium name="DOE Joint Genome Institute"/>
            <person name="Ahrendt S."/>
            <person name="Riley R."/>
            <person name="Andreopoulos W."/>
            <person name="Labutti K."/>
            <person name="Pangilinan J."/>
            <person name="Ruiz-Duenas F.J."/>
            <person name="Barrasa J.M."/>
            <person name="Sanchez-Garcia M."/>
            <person name="Camarero S."/>
            <person name="Miyauchi S."/>
            <person name="Serrano A."/>
            <person name="Linde D."/>
            <person name="Babiker R."/>
            <person name="Drula E."/>
            <person name="Ayuso-Fernandez I."/>
            <person name="Pacheco R."/>
            <person name="Padilla G."/>
            <person name="Ferreira P."/>
            <person name="Barriuso J."/>
            <person name="Kellner H."/>
            <person name="Castanera R."/>
            <person name="Alfaro M."/>
            <person name="Ramirez L."/>
            <person name="Pisabarro A.G."/>
            <person name="Kuo A."/>
            <person name="Tritt A."/>
            <person name="Lipzen A."/>
            <person name="He G."/>
            <person name="Yan M."/>
            <person name="Ng V."/>
            <person name="Cullen D."/>
            <person name="Martin F."/>
            <person name="Rosso M.-N."/>
            <person name="Henrissat B."/>
            <person name="Hibbett D."/>
            <person name="Martinez A.T."/>
            <person name="Grigoriev I.V."/>
        </authorList>
    </citation>
    <scope>NUCLEOTIDE SEQUENCE</scope>
    <source>
        <strain evidence="9">CBS 506.95</strain>
    </source>
</reference>
<keyword evidence="2" id="KW-0479">Metal-binding</keyword>
<evidence type="ECO:0000313" key="9">
    <source>
        <dbReference type="EMBL" id="KAF9529600.1"/>
    </source>
</evidence>
<dbReference type="GO" id="GO:0000981">
    <property type="term" value="F:DNA-binding transcription factor activity, RNA polymerase II-specific"/>
    <property type="evidence" value="ECO:0007669"/>
    <property type="project" value="TreeGrafter"/>
</dbReference>
<dbReference type="Gene3D" id="3.30.50.10">
    <property type="entry name" value="Erythroid Transcription Factor GATA-1, subunit A"/>
    <property type="match status" value="2"/>
</dbReference>
<dbReference type="OrthoDB" id="515401at2759"/>
<evidence type="ECO:0000256" key="4">
    <source>
        <dbReference type="ARBA" id="ARBA00022833"/>
    </source>
</evidence>
<organism evidence="9 10">
    <name type="scientific">Crepidotus variabilis</name>
    <dbReference type="NCBI Taxonomy" id="179855"/>
    <lineage>
        <taxon>Eukaryota</taxon>
        <taxon>Fungi</taxon>
        <taxon>Dikarya</taxon>
        <taxon>Basidiomycota</taxon>
        <taxon>Agaricomycotina</taxon>
        <taxon>Agaricomycetes</taxon>
        <taxon>Agaricomycetidae</taxon>
        <taxon>Agaricales</taxon>
        <taxon>Agaricineae</taxon>
        <taxon>Crepidotaceae</taxon>
        <taxon>Crepidotus</taxon>
    </lineage>
</organism>
<dbReference type="PROSITE" id="PS50114">
    <property type="entry name" value="GATA_ZN_FINGER_2"/>
    <property type="match status" value="2"/>
</dbReference>
<dbReference type="GO" id="GO:0000122">
    <property type="term" value="P:negative regulation of transcription by RNA polymerase II"/>
    <property type="evidence" value="ECO:0007669"/>
    <property type="project" value="TreeGrafter"/>
</dbReference>
<feature type="region of interest" description="Disordered" evidence="7">
    <location>
        <begin position="355"/>
        <end position="378"/>
    </location>
</feature>
<protein>
    <recommendedName>
        <fullName evidence="8">GATA-type domain-containing protein</fullName>
    </recommendedName>
</protein>
<dbReference type="GO" id="GO:0005634">
    <property type="term" value="C:nucleus"/>
    <property type="evidence" value="ECO:0007669"/>
    <property type="project" value="UniProtKB-SubCell"/>
</dbReference>
<comment type="subcellular location">
    <subcellularLocation>
        <location evidence="1">Nucleus</location>
    </subcellularLocation>
</comment>
<evidence type="ECO:0000256" key="1">
    <source>
        <dbReference type="ARBA" id="ARBA00004123"/>
    </source>
</evidence>
<feature type="compositionally biased region" description="Polar residues" evidence="7">
    <location>
        <begin position="163"/>
        <end position="180"/>
    </location>
</feature>
<dbReference type="Pfam" id="PF00320">
    <property type="entry name" value="GATA"/>
    <property type="match status" value="2"/>
</dbReference>
<feature type="compositionally biased region" description="Low complexity" evidence="7">
    <location>
        <begin position="695"/>
        <end position="706"/>
    </location>
</feature>
<feature type="region of interest" description="Disordered" evidence="7">
    <location>
        <begin position="394"/>
        <end position="478"/>
    </location>
</feature>
<feature type="domain" description="GATA-type" evidence="8">
    <location>
        <begin position="69"/>
        <end position="118"/>
    </location>
</feature>
<evidence type="ECO:0000256" key="2">
    <source>
        <dbReference type="ARBA" id="ARBA00022723"/>
    </source>
</evidence>
<evidence type="ECO:0000256" key="5">
    <source>
        <dbReference type="ARBA" id="ARBA00023242"/>
    </source>
</evidence>
<dbReference type="GO" id="GO:0045944">
    <property type="term" value="P:positive regulation of transcription by RNA polymerase II"/>
    <property type="evidence" value="ECO:0007669"/>
    <property type="project" value="TreeGrafter"/>
</dbReference>
<dbReference type="CDD" id="cd00202">
    <property type="entry name" value="ZnF_GATA"/>
    <property type="match status" value="2"/>
</dbReference>